<dbReference type="SUPFAM" id="SSF57625">
    <property type="entry name" value="Invertebrate chitin-binding proteins"/>
    <property type="match status" value="1"/>
</dbReference>
<dbReference type="InterPro" id="IPR036508">
    <property type="entry name" value="Chitin-bd_dom_sf"/>
</dbReference>
<feature type="domain" description="Chitin-binding type-2" evidence="2">
    <location>
        <begin position="88"/>
        <end position="151"/>
    </location>
</feature>
<reference evidence="3" key="1">
    <citation type="journal article" date="2020" name="G3 (Bethesda)">
        <title>High-Quality Assemblies for Three Invasive Social Wasps from the &lt;i&gt;Vespula&lt;/i&gt; Genus.</title>
        <authorList>
            <person name="Harrop T.W.R."/>
            <person name="Guhlin J."/>
            <person name="McLaughlin G.M."/>
            <person name="Permina E."/>
            <person name="Stockwell P."/>
            <person name="Gilligan J."/>
            <person name="Le Lec M.F."/>
            <person name="Gruber M.A.M."/>
            <person name="Quinn O."/>
            <person name="Lovegrove M."/>
            <person name="Duncan E.J."/>
            <person name="Remnant E.J."/>
            <person name="Van Eeckhoven J."/>
            <person name="Graham B."/>
            <person name="Knapp R.A."/>
            <person name="Langford K.W."/>
            <person name="Kronenberg Z."/>
            <person name="Press M.O."/>
            <person name="Eacker S.M."/>
            <person name="Wilson-Rankin E.E."/>
            <person name="Purcell J."/>
            <person name="Lester P.J."/>
            <person name="Dearden P.K."/>
        </authorList>
    </citation>
    <scope>NUCLEOTIDE SEQUENCE</scope>
    <source>
        <strain evidence="3">Marl-1</strain>
    </source>
</reference>
<evidence type="ECO:0000313" key="3">
    <source>
        <dbReference type="EMBL" id="KAF7390944.1"/>
    </source>
</evidence>
<dbReference type="Pfam" id="PF01607">
    <property type="entry name" value="CBM_14"/>
    <property type="match status" value="1"/>
</dbReference>
<comment type="caution">
    <text evidence="3">The sequence shown here is derived from an EMBL/GenBank/DDBJ whole genome shotgun (WGS) entry which is preliminary data.</text>
</comment>
<dbReference type="InterPro" id="IPR052976">
    <property type="entry name" value="Scoloptoxin-like"/>
</dbReference>
<sequence length="186" mass="20977">MPSSHGVLVALLFTTLAVVIVTSSIVQQKRAANFDYYDDGYQNFQPVVKFQRPIVVPEYPKKDQQDLSKIPGIPGVDYPIYHSVPKTSFSCAHVPHVPGMYANVETGCQAYHICHDGREGQQGASFLCTNGTLFNQQDFACDWWYNVNCALAPQYYRLNSDPLTNPYVSKEEKDAIKQRLNRIVVL</sequence>
<dbReference type="EMBL" id="JACSEA010000010">
    <property type="protein sequence ID" value="KAF7390944.1"/>
    <property type="molecule type" value="Genomic_DNA"/>
</dbReference>
<dbReference type="GO" id="GO:0008061">
    <property type="term" value="F:chitin binding"/>
    <property type="evidence" value="ECO:0007669"/>
    <property type="project" value="InterPro"/>
</dbReference>
<protein>
    <recommendedName>
        <fullName evidence="2">Chitin-binding type-2 domain-containing protein</fullName>
    </recommendedName>
</protein>
<evidence type="ECO:0000256" key="1">
    <source>
        <dbReference type="SAM" id="SignalP"/>
    </source>
</evidence>
<organism evidence="3 4">
    <name type="scientific">Vespula vulgaris</name>
    <name type="common">Yellow jacket</name>
    <name type="synonym">Wasp</name>
    <dbReference type="NCBI Taxonomy" id="7454"/>
    <lineage>
        <taxon>Eukaryota</taxon>
        <taxon>Metazoa</taxon>
        <taxon>Ecdysozoa</taxon>
        <taxon>Arthropoda</taxon>
        <taxon>Hexapoda</taxon>
        <taxon>Insecta</taxon>
        <taxon>Pterygota</taxon>
        <taxon>Neoptera</taxon>
        <taxon>Endopterygota</taxon>
        <taxon>Hymenoptera</taxon>
        <taxon>Apocrita</taxon>
        <taxon>Aculeata</taxon>
        <taxon>Vespoidea</taxon>
        <taxon>Vespidae</taxon>
        <taxon>Vespinae</taxon>
        <taxon>Vespula</taxon>
    </lineage>
</organism>
<accession>A0A834JQA6</accession>
<dbReference type="PANTHER" id="PTHR22933">
    <property type="entry name" value="FI18007P1-RELATED"/>
    <property type="match status" value="1"/>
</dbReference>
<dbReference type="Gene3D" id="2.170.140.10">
    <property type="entry name" value="Chitin binding domain"/>
    <property type="match status" value="1"/>
</dbReference>
<proteinExistence type="predicted"/>
<keyword evidence="4" id="KW-1185">Reference proteome</keyword>
<evidence type="ECO:0000259" key="2">
    <source>
        <dbReference type="PROSITE" id="PS50940"/>
    </source>
</evidence>
<dbReference type="PANTHER" id="PTHR22933:SF42">
    <property type="entry name" value="FI18455P1-RELATED"/>
    <property type="match status" value="1"/>
</dbReference>
<dbReference type="GO" id="GO:0005576">
    <property type="term" value="C:extracellular region"/>
    <property type="evidence" value="ECO:0007669"/>
    <property type="project" value="InterPro"/>
</dbReference>
<gene>
    <name evidence="3" type="ORF">HZH66_009424</name>
</gene>
<dbReference type="SMART" id="SM00494">
    <property type="entry name" value="ChtBD2"/>
    <property type="match status" value="1"/>
</dbReference>
<feature type="signal peptide" evidence="1">
    <location>
        <begin position="1"/>
        <end position="31"/>
    </location>
</feature>
<dbReference type="Proteomes" id="UP000614350">
    <property type="component" value="Unassembled WGS sequence"/>
</dbReference>
<dbReference type="AlphaFoldDB" id="A0A834JQA6"/>
<dbReference type="PROSITE" id="PS50940">
    <property type="entry name" value="CHIT_BIND_II"/>
    <property type="match status" value="1"/>
</dbReference>
<dbReference type="InterPro" id="IPR002557">
    <property type="entry name" value="Chitin-bd_dom"/>
</dbReference>
<name>A0A834JQA6_VESVU</name>
<evidence type="ECO:0000313" key="4">
    <source>
        <dbReference type="Proteomes" id="UP000614350"/>
    </source>
</evidence>
<feature type="chain" id="PRO_5032897723" description="Chitin-binding type-2 domain-containing protein" evidence="1">
    <location>
        <begin position="32"/>
        <end position="186"/>
    </location>
</feature>
<keyword evidence="1" id="KW-0732">Signal</keyword>